<dbReference type="Proteomes" id="UP001152607">
    <property type="component" value="Unassembled WGS sequence"/>
</dbReference>
<evidence type="ECO:0000256" key="1">
    <source>
        <dbReference type="SAM" id="Phobius"/>
    </source>
</evidence>
<name>A0A9W4UTH8_9PLEO</name>
<feature type="transmembrane region" description="Helical" evidence="1">
    <location>
        <begin position="25"/>
        <end position="43"/>
    </location>
</feature>
<gene>
    <name evidence="2" type="ORF">PDIGIT_LOCUS14058</name>
</gene>
<keyword evidence="3" id="KW-1185">Reference proteome</keyword>
<evidence type="ECO:0000313" key="3">
    <source>
        <dbReference type="Proteomes" id="UP001152607"/>
    </source>
</evidence>
<accession>A0A9W4UTH8</accession>
<proteinExistence type="predicted"/>
<protein>
    <submittedName>
        <fullName evidence="2">Uncharacterized protein</fullName>
    </submittedName>
</protein>
<keyword evidence="1" id="KW-0472">Membrane</keyword>
<dbReference type="AlphaFoldDB" id="A0A9W4UTH8"/>
<keyword evidence="1" id="KW-1133">Transmembrane helix</keyword>
<organism evidence="2 3">
    <name type="scientific">Periconia digitata</name>
    <dbReference type="NCBI Taxonomy" id="1303443"/>
    <lineage>
        <taxon>Eukaryota</taxon>
        <taxon>Fungi</taxon>
        <taxon>Dikarya</taxon>
        <taxon>Ascomycota</taxon>
        <taxon>Pezizomycotina</taxon>
        <taxon>Dothideomycetes</taxon>
        <taxon>Pleosporomycetidae</taxon>
        <taxon>Pleosporales</taxon>
        <taxon>Massarineae</taxon>
        <taxon>Periconiaceae</taxon>
        <taxon>Periconia</taxon>
    </lineage>
</organism>
<reference evidence="2" key="1">
    <citation type="submission" date="2023-01" db="EMBL/GenBank/DDBJ databases">
        <authorList>
            <person name="Van Ghelder C."/>
            <person name="Rancurel C."/>
        </authorList>
    </citation>
    <scope>NUCLEOTIDE SEQUENCE</scope>
    <source>
        <strain evidence="2">CNCM I-4278</strain>
    </source>
</reference>
<keyword evidence="1" id="KW-0812">Transmembrane</keyword>
<evidence type="ECO:0000313" key="2">
    <source>
        <dbReference type="EMBL" id="CAI6340872.1"/>
    </source>
</evidence>
<comment type="caution">
    <text evidence="2">The sequence shown here is derived from an EMBL/GenBank/DDBJ whole genome shotgun (WGS) entry which is preliminary data.</text>
</comment>
<dbReference type="EMBL" id="CAOQHR010000011">
    <property type="protein sequence ID" value="CAI6340872.1"/>
    <property type="molecule type" value="Genomic_DNA"/>
</dbReference>
<sequence>MQLSPLNDKSNNNFSRVTIQAQTSHVFLSWWFDIVVIALRFIARSASARMTLVFPGTHVTNV</sequence>